<sequence>MKKKIIVMLVALLVVVGGSAYYFLSYAPHQEAVTNFNKAVQTVKSKNKTLKSEIAKAEKLVKSNQKPLDEKTLDNLKTAVATAKSDLRKIPKVADKTEAIKKQTKSLNQPIDYSKATQSLADSSLAYTNSVKQLAQITNPSQSFVEERLKEIDTVTGVQSVTESNDPNGNLNKQGGYTASIYFTDNQVTEAVEGADIVDKGTDAGGNIEVYKTSDEAKSRNAYLSAFDGQGILNPGSHYVYGTVVIRTSRHLTASQQTALTEKIYNKLIELKK</sequence>
<protein>
    <recommendedName>
        <fullName evidence="3">EbhA</fullName>
    </recommendedName>
</protein>
<organism evidence="1 2">
    <name type="scientific">Streptococcus vestibularis F0396</name>
    <dbReference type="NCBI Taxonomy" id="904306"/>
    <lineage>
        <taxon>Bacteria</taxon>
        <taxon>Bacillati</taxon>
        <taxon>Bacillota</taxon>
        <taxon>Bacilli</taxon>
        <taxon>Lactobacillales</taxon>
        <taxon>Streptococcaceae</taxon>
        <taxon>Streptococcus</taxon>
    </lineage>
</organism>
<evidence type="ECO:0008006" key="3">
    <source>
        <dbReference type="Google" id="ProtNLM"/>
    </source>
</evidence>
<name>E3CT20_STRVE</name>
<dbReference type="AlphaFoldDB" id="E3CT20"/>
<evidence type="ECO:0000313" key="1">
    <source>
        <dbReference type="EMBL" id="EFQ58438.1"/>
    </source>
</evidence>
<gene>
    <name evidence="1" type="ORF">HMPREF9192_0301</name>
</gene>
<accession>E3CT20</accession>
<reference evidence="1 2" key="1">
    <citation type="submission" date="2010-10" db="EMBL/GenBank/DDBJ databases">
        <authorList>
            <person name="Durkin A.S."/>
            <person name="Madupu R."/>
            <person name="Torralba M."/>
            <person name="Gillis M."/>
            <person name="Methe B."/>
            <person name="Sutton G."/>
            <person name="Nelson K.E."/>
        </authorList>
    </citation>
    <scope>NUCLEOTIDE SEQUENCE [LARGE SCALE GENOMIC DNA]</scope>
    <source>
        <strain evidence="1 2">F0396</strain>
    </source>
</reference>
<evidence type="ECO:0000313" key="2">
    <source>
        <dbReference type="Proteomes" id="UP000004896"/>
    </source>
</evidence>
<dbReference type="EMBL" id="AEKO01000011">
    <property type="protein sequence ID" value="EFQ58438.1"/>
    <property type="molecule type" value="Genomic_DNA"/>
</dbReference>
<dbReference type="OrthoDB" id="3174731at2"/>
<proteinExistence type="predicted"/>
<dbReference type="eggNOG" id="ENOG5032SZQ">
    <property type="taxonomic scope" value="Bacteria"/>
</dbReference>
<dbReference type="Proteomes" id="UP000004896">
    <property type="component" value="Unassembled WGS sequence"/>
</dbReference>
<comment type="caution">
    <text evidence="1">The sequence shown here is derived from an EMBL/GenBank/DDBJ whole genome shotgun (WGS) entry which is preliminary data.</text>
</comment>